<dbReference type="PANTHER" id="PTHR23513">
    <property type="entry name" value="INTEGRAL MEMBRANE EFFLUX PROTEIN-RELATED"/>
    <property type="match status" value="1"/>
</dbReference>
<sequence length="430" mass="46607">MKLWTAQTISLLGSAITTLALPLTAITLLHANPLQIGILFASGQISPLLVGLFIGVWVDRLPRRPLLIMADLGRAALLALIPLLSIFHVLQIEMLYLINFLVGILNVLFGVAASAFLPSLIAQEQLIEGNSNLQLSRSTMQIVGPNLAGALLQFVTAPIAIIGDVISFLCSALCLAFTHEPEYREKSPERTTVFKEIGIGLHIVLHHPILRALAASNFTANIFWSAQMAMFLLYMIREVDVPTPLIGLIFAVGNSGLLIGTILARYVVRWLGLGPTLILTPLISDLGALLIPFASRPLPLATGMLITAQFFILAPLIIFEVNQVSLRQSCTPEHVQGRVSATMQFIGWATVPLGGLLGGWLGAMIGLRLALLLVSIGLWSALPWLIWSPLRTLRELPAQNTASLLPSQRQHLNNHSSSENHDSSKDVPAM</sequence>
<evidence type="ECO:0000256" key="2">
    <source>
        <dbReference type="ARBA" id="ARBA00022475"/>
    </source>
</evidence>
<keyword evidence="3 7" id="KW-0812">Transmembrane</keyword>
<keyword evidence="4 7" id="KW-1133">Transmembrane helix</keyword>
<feature type="transmembrane region" description="Helical" evidence="7">
    <location>
        <begin position="270"/>
        <end position="294"/>
    </location>
</feature>
<feature type="compositionally biased region" description="Basic and acidic residues" evidence="6">
    <location>
        <begin position="418"/>
        <end position="430"/>
    </location>
</feature>
<feature type="region of interest" description="Disordered" evidence="6">
    <location>
        <begin position="408"/>
        <end position="430"/>
    </location>
</feature>
<gene>
    <name evidence="8" type="ORF">KSF_029750</name>
</gene>
<name>A0A8J3N3A4_9CHLR</name>
<organism evidence="8 9">
    <name type="scientific">Reticulibacter mediterranei</name>
    <dbReference type="NCBI Taxonomy" id="2778369"/>
    <lineage>
        <taxon>Bacteria</taxon>
        <taxon>Bacillati</taxon>
        <taxon>Chloroflexota</taxon>
        <taxon>Ktedonobacteria</taxon>
        <taxon>Ktedonobacterales</taxon>
        <taxon>Reticulibacteraceae</taxon>
        <taxon>Reticulibacter</taxon>
    </lineage>
</organism>
<dbReference type="Gene3D" id="1.20.1250.20">
    <property type="entry name" value="MFS general substrate transporter like domains"/>
    <property type="match status" value="1"/>
</dbReference>
<evidence type="ECO:0000256" key="1">
    <source>
        <dbReference type="ARBA" id="ARBA00004651"/>
    </source>
</evidence>
<reference evidence="8" key="1">
    <citation type="submission" date="2020-10" db="EMBL/GenBank/DDBJ databases">
        <title>Taxonomic study of unclassified bacteria belonging to the class Ktedonobacteria.</title>
        <authorList>
            <person name="Yabe S."/>
            <person name="Wang C.M."/>
            <person name="Zheng Y."/>
            <person name="Sakai Y."/>
            <person name="Cavaletti L."/>
            <person name="Monciardini P."/>
            <person name="Donadio S."/>
        </authorList>
    </citation>
    <scope>NUCLEOTIDE SEQUENCE</scope>
    <source>
        <strain evidence="8">ID150040</strain>
    </source>
</reference>
<feature type="transmembrane region" description="Helical" evidence="7">
    <location>
        <begin position="300"/>
        <end position="319"/>
    </location>
</feature>
<keyword evidence="5 7" id="KW-0472">Membrane</keyword>
<protein>
    <submittedName>
        <fullName evidence="8">MFS transporter</fullName>
    </submittedName>
</protein>
<feature type="transmembrane region" description="Helical" evidence="7">
    <location>
        <begin position="96"/>
        <end position="117"/>
    </location>
</feature>
<dbReference type="InterPro" id="IPR036259">
    <property type="entry name" value="MFS_trans_sf"/>
</dbReference>
<feature type="transmembrane region" description="Helical" evidence="7">
    <location>
        <begin position="36"/>
        <end position="58"/>
    </location>
</feature>
<dbReference type="PANTHER" id="PTHR23513:SF6">
    <property type="entry name" value="MAJOR FACILITATOR SUPERFAMILY ASSOCIATED DOMAIN-CONTAINING PROTEIN"/>
    <property type="match status" value="1"/>
</dbReference>
<dbReference type="EMBL" id="BNJK01000001">
    <property type="protein sequence ID" value="GHO92927.1"/>
    <property type="molecule type" value="Genomic_DNA"/>
</dbReference>
<comment type="subcellular location">
    <subcellularLocation>
        <location evidence="1">Cell membrane</location>
        <topology evidence="1">Multi-pass membrane protein</topology>
    </subcellularLocation>
</comment>
<dbReference type="SUPFAM" id="SSF103473">
    <property type="entry name" value="MFS general substrate transporter"/>
    <property type="match status" value="1"/>
</dbReference>
<evidence type="ECO:0000313" key="9">
    <source>
        <dbReference type="Proteomes" id="UP000597444"/>
    </source>
</evidence>
<evidence type="ECO:0000256" key="7">
    <source>
        <dbReference type="SAM" id="Phobius"/>
    </source>
</evidence>
<dbReference type="Proteomes" id="UP000597444">
    <property type="component" value="Unassembled WGS sequence"/>
</dbReference>
<feature type="transmembrane region" description="Helical" evidence="7">
    <location>
        <begin position="70"/>
        <end position="90"/>
    </location>
</feature>
<evidence type="ECO:0000256" key="5">
    <source>
        <dbReference type="ARBA" id="ARBA00023136"/>
    </source>
</evidence>
<feature type="transmembrane region" description="Helical" evidence="7">
    <location>
        <begin position="369"/>
        <end position="387"/>
    </location>
</feature>
<dbReference type="CDD" id="cd06173">
    <property type="entry name" value="MFS_MefA_like"/>
    <property type="match status" value="1"/>
</dbReference>
<keyword evidence="2" id="KW-1003">Cell membrane</keyword>
<feature type="transmembrane region" description="Helical" evidence="7">
    <location>
        <begin position="218"/>
        <end position="236"/>
    </location>
</feature>
<evidence type="ECO:0000256" key="6">
    <source>
        <dbReference type="SAM" id="MobiDB-lite"/>
    </source>
</evidence>
<dbReference type="InterPro" id="IPR011701">
    <property type="entry name" value="MFS"/>
</dbReference>
<keyword evidence="9" id="KW-1185">Reference proteome</keyword>
<dbReference type="Pfam" id="PF07690">
    <property type="entry name" value="MFS_1"/>
    <property type="match status" value="1"/>
</dbReference>
<dbReference type="GO" id="GO:0005886">
    <property type="term" value="C:plasma membrane"/>
    <property type="evidence" value="ECO:0007669"/>
    <property type="project" value="UniProtKB-SubCell"/>
</dbReference>
<evidence type="ECO:0000313" key="8">
    <source>
        <dbReference type="EMBL" id="GHO92927.1"/>
    </source>
</evidence>
<accession>A0A8J3N3A4</accession>
<feature type="transmembrane region" description="Helical" evidence="7">
    <location>
        <begin position="242"/>
        <end position="263"/>
    </location>
</feature>
<dbReference type="AlphaFoldDB" id="A0A8J3N3A4"/>
<proteinExistence type="predicted"/>
<comment type="caution">
    <text evidence="8">The sequence shown here is derived from an EMBL/GenBank/DDBJ whole genome shotgun (WGS) entry which is preliminary data.</text>
</comment>
<evidence type="ECO:0000256" key="3">
    <source>
        <dbReference type="ARBA" id="ARBA00022692"/>
    </source>
</evidence>
<feature type="transmembrane region" description="Helical" evidence="7">
    <location>
        <begin position="345"/>
        <end position="363"/>
    </location>
</feature>
<evidence type="ECO:0000256" key="4">
    <source>
        <dbReference type="ARBA" id="ARBA00022989"/>
    </source>
</evidence>
<dbReference type="GO" id="GO:0022857">
    <property type="term" value="F:transmembrane transporter activity"/>
    <property type="evidence" value="ECO:0007669"/>
    <property type="project" value="InterPro"/>
</dbReference>